<sequence>MVFQVEGKIALITGGASGLGFSHAKELLRNGLKGVALADINETAAKVALKQIENEFGLNKALFVKTDVTSKESFEGAFKKTIEYFKHVDILINNAGILNDKFWEKEVDVNLKGTIQGIFLGMEIYLRNYKSGEEAVILNTSSIAGLGAFSAVPIYCATKFAIMGMTSSFGVKYHYERTKVRVITVCPGLTVRTNIFIEDVSTFSPEYIGAWNAPVEELFSNKDIIQTPEHLSKEVVKIIEFAGNGSVYVVENGLPAFQYTIALKETMRDNVLTKK</sequence>
<evidence type="ECO:0000256" key="2">
    <source>
        <dbReference type="ARBA" id="ARBA00023002"/>
    </source>
</evidence>
<comment type="similarity">
    <text evidence="1 3">Belongs to the short-chain dehydrogenases/reductases (SDR) family.</text>
</comment>
<evidence type="ECO:0000256" key="1">
    <source>
        <dbReference type="ARBA" id="ARBA00006484"/>
    </source>
</evidence>
<dbReference type="AlphaFoldDB" id="A0A9P0D5H5"/>
<dbReference type="GO" id="GO:0016616">
    <property type="term" value="F:oxidoreductase activity, acting on the CH-OH group of donors, NAD or NADP as acceptor"/>
    <property type="evidence" value="ECO:0007669"/>
    <property type="project" value="TreeGrafter"/>
</dbReference>
<dbReference type="Pfam" id="PF00106">
    <property type="entry name" value="adh_short"/>
    <property type="match status" value="1"/>
</dbReference>
<gene>
    <name evidence="4" type="ORF">PSYICH_LOCUS14916</name>
</gene>
<evidence type="ECO:0000313" key="4">
    <source>
        <dbReference type="EMBL" id="CAH1114285.1"/>
    </source>
</evidence>
<dbReference type="PRINTS" id="PR00080">
    <property type="entry name" value="SDRFAMILY"/>
</dbReference>
<protein>
    <recommendedName>
        <fullName evidence="6">Alcohol dehydrogenase</fullName>
    </recommendedName>
</protein>
<keyword evidence="2" id="KW-0560">Oxidoreductase</keyword>
<dbReference type="PANTHER" id="PTHR44229">
    <property type="entry name" value="15-HYDROXYPROSTAGLANDIN DEHYDROGENASE [NAD(+)]"/>
    <property type="match status" value="1"/>
</dbReference>
<dbReference type="Gene3D" id="3.40.50.720">
    <property type="entry name" value="NAD(P)-binding Rossmann-like Domain"/>
    <property type="match status" value="1"/>
</dbReference>
<accession>A0A9P0D5H5</accession>
<dbReference type="OrthoDB" id="417891at2759"/>
<dbReference type="EMBL" id="OV651820">
    <property type="protein sequence ID" value="CAH1114285.1"/>
    <property type="molecule type" value="Genomic_DNA"/>
</dbReference>
<dbReference type="PANTHER" id="PTHR44229:SF8">
    <property type="entry name" value="ALCOHOL DEHYDROGENASE-RELATED"/>
    <property type="match status" value="1"/>
</dbReference>
<evidence type="ECO:0008006" key="6">
    <source>
        <dbReference type="Google" id="ProtNLM"/>
    </source>
</evidence>
<dbReference type="PRINTS" id="PR00081">
    <property type="entry name" value="GDHRDH"/>
</dbReference>
<organism evidence="4 5">
    <name type="scientific">Psylliodes chrysocephalus</name>
    <dbReference type="NCBI Taxonomy" id="3402493"/>
    <lineage>
        <taxon>Eukaryota</taxon>
        <taxon>Metazoa</taxon>
        <taxon>Ecdysozoa</taxon>
        <taxon>Arthropoda</taxon>
        <taxon>Hexapoda</taxon>
        <taxon>Insecta</taxon>
        <taxon>Pterygota</taxon>
        <taxon>Neoptera</taxon>
        <taxon>Endopterygota</taxon>
        <taxon>Coleoptera</taxon>
        <taxon>Polyphaga</taxon>
        <taxon>Cucujiformia</taxon>
        <taxon>Chrysomeloidea</taxon>
        <taxon>Chrysomelidae</taxon>
        <taxon>Galerucinae</taxon>
        <taxon>Alticini</taxon>
        <taxon>Psylliodes</taxon>
    </lineage>
</organism>
<reference evidence="4" key="1">
    <citation type="submission" date="2022-01" db="EMBL/GenBank/DDBJ databases">
        <authorList>
            <person name="King R."/>
        </authorList>
    </citation>
    <scope>NUCLEOTIDE SEQUENCE</scope>
</reference>
<dbReference type="GO" id="GO:0005737">
    <property type="term" value="C:cytoplasm"/>
    <property type="evidence" value="ECO:0007669"/>
    <property type="project" value="TreeGrafter"/>
</dbReference>
<evidence type="ECO:0000256" key="3">
    <source>
        <dbReference type="RuleBase" id="RU000363"/>
    </source>
</evidence>
<proteinExistence type="inferred from homology"/>
<dbReference type="SUPFAM" id="SSF51735">
    <property type="entry name" value="NAD(P)-binding Rossmann-fold domains"/>
    <property type="match status" value="1"/>
</dbReference>
<name>A0A9P0D5H5_9CUCU</name>
<dbReference type="InterPro" id="IPR002347">
    <property type="entry name" value="SDR_fam"/>
</dbReference>
<dbReference type="Proteomes" id="UP001153636">
    <property type="component" value="Chromosome 8"/>
</dbReference>
<keyword evidence="5" id="KW-1185">Reference proteome</keyword>
<dbReference type="PROSITE" id="PS00061">
    <property type="entry name" value="ADH_SHORT"/>
    <property type="match status" value="1"/>
</dbReference>
<evidence type="ECO:0000313" key="5">
    <source>
        <dbReference type="Proteomes" id="UP001153636"/>
    </source>
</evidence>
<dbReference type="InterPro" id="IPR036291">
    <property type="entry name" value="NAD(P)-bd_dom_sf"/>
</dbReference>
<dbReference type="InterPro" id="IPR020904">
    <property type="entry name" value="Sc_DH/Rdtase_CS"/>
</dbReference>